<dbReference type="RefSeq" id="WP_230771255.1">
    <property type="nucleotide sequence ID" value="NZ_JAJNCT010000005.1"/>
</dbReference>
<keyword evidence="6" id="KW-1185">Reference proteome</keyword>
<evidence type="ECO:0000256" key="3">
    <source>
        <dbReference type="SAM" id="SignalP"/>
    </source>
</evidence>
<dbReference type="Proteomes" id="UP001199260">
    <property type="component" value="Unassembled WGS sequence"/>
</dbReference>
<evidence type="ECO:0000259" key="4">
    <source>
        <dbReference type="Pfam" id="PF18203"/>
    </source>
</evidence>
<keyword evidence="3" id="KW-0732">Signal</keyword>
<organism evidence="5 6">
    <name type="scientific">Comamonas koreensis</name>
    <dbReference type="NCBI Taxonomy" id="160825"/>
    <lineage>
        <taxon>Bacteria</taxon>
        <taxon>Pseudomonadati</taxon>
        <taxon>Pseudomonadota</taxon>
        <taxon>Betaproteobacteria</taxon>
        <taxon>Burkholderiales</taxon>
        <taxon>Comamonadaceae</taxon>
        <taxon>Comamonas</taxon>
    </lineage>
</organism>
<dbReference type="AlphaFoldDB" id="A0AAW4XPY6"/>
<feature type="region of interest" description="Disordered" evidence="1">
    <location>
        <begin position="277"/>
        <end position="315"/>
    </location>
</feature>
<dbReference type="Gene3D" id="2.60.40.2810">
    <property type="match status" value="1"/>
</dbReference>
<keyword evidence="2" id="KW-0812">Transmembrane</keyword>
<dbReference type="PROSITE" id="PS00213">
    <property type="entry name" value="LIPOCALIN"/>
    <property type="match status" value="1"/>
</dbReference>
<comment type="caution">
    <text evidence="5">The sequence shown here is derived from an EMBL/GenBank/DDBJ whole genome shotgun (WGS) entry which is preliminary data.</text>
</comment>
<proteinExistence type="predicted"/>
<evidence type="ECO:0000313" key="5">
    <source>
        <dbReference type="EMBL" id="MCD2164127.1"/>
    </source>
</evidence>
<dbReference type="NCBIfam" id="TIGR04174">
    <property type="entry name" value="IPTL_CTERM"/>
    <property type="match status" value="1"/>
</dbReference>
<feature type="chain" id="PRO_5043913229" evidence="3">
    <location>
        <begin position="24"/>
        <end position="633"/>
    </location>
</feature>
<reference evidence="5 6" key="1">
    <citation type="submission" date="2021-11" db="EMBL/GenBank/DDBJ databases">
        <title>Genome sequence.</title>
        <authorList>
            <person name="Sun Q."/>
        </authorList>
    </citation>
    <scope>NUCLEOTIDE SEQUENCE [LARGE SCALE GENOMIC DNA]</scope>
    <source>
        <strain evidence="5 6">KCTC 12005</strain>
    </source>
</reference>
<keyword evidence="2" id="KW-0472">Membrane</keyword>
<feature type="compositionally biased region" description="Polar residues" evidence="1">
    <location>
        <begin position="304"/>
        <end position="315"/>
    </location>
</feature>
<feature type="domain" description="IPTL-CTERM protein sorting" evidence="4">
    <location>
        <begin position="603"/>
        <end position="632"/>
    </location>
</feature>
<evidence type="ECO:0000313" key="6">
    <source>
        <dbReference type="Proteomes" id="UP001199260"/>
    </source>
</evidence>
<accession>A0AAW4XPY6</accession>
<sequence>MKNVRVSLAVASLAAMSAWNAQASELTLYISQPVRNAALNAAVPEGALPWSDSYNQSYTIETFNGETLGTKTSGNWAIGTYEVGAGGNTNVAAANVYGGAGTGTAVGSGGSNFLNAGTTGTPLGVTVTLTNPARYVGFWWSAGSNGNNVELLDENDNVLTAMTTDGLMAFLNSPSNLTMKALDQSITYSRAQYNGNPFIEGNNGEPYVYLNYVLKDTTAFGSTTIKKIRFWGAGFELDNIAVREEKLPGLPAETGLPPTWVPTDIKNVFADPPVTADDAASTRINTPSEPLDLTANDPHAPAGSTVTPQASSANGGTIAADPAHPGKFIYTPATGFTGTDTFSYQVCLAAPDQAKCASSVVTITVTAPDLAIDLSGIGATATAGMAYQGTFTCSNVGNADALSATACTTGPLPEGLMVQACTLSPGNTAWSAGNPIAQGAVVTCEVAGTPANVKKTTTTTGTTGTTGDSDLRNNVATKDITVVGAPDVVIDLGGLPATGTIGMPYKGSFTCTNQGSADQADANCSVTGLPAGISQGPGACTIVTPAAPTPANWTSPSAIPEGAVVTCPVEGKPGEAGTSFVSGSGLASKAGKDITIAALPAPTPVPSLSAWALMLLAACLGMVGMARAGMRRH</sequence>
<dbReference type="EMBL" id="JAJNCT010000005">
    <property type="protein sequence ID" value="MCD2164127.1"/>
    <property type="molecule type" value="Genomic_DNA"/>
</dbReference>
<evidence type="ECO:0000256" key="2">
    <source>
        <dbReference type="SAM" id="Phobius"/>
    </source>
</evidence>
<dbReference type="Pfam" id="PF17963">
    <property type="entry name" value="Big_9"/>
    <property type="match status" value="1"/>
</dbReference>
<feature type="transmembrane region" description="Helical" evidence="2">
    <location>
        <begin position="608"/>
        <end position="626"/>
    </location>
</feature>
<dbReference type="InterPro" id="IPR022272">
    <property type="entry name" value="Lipocalin_CS"/>
</dbReference>
<name>A0AAW4XPY6_9BURK</name>
<dbReference type="Pfam" id="PF18203">
    <property type="entry name" value="IPTL-CTERM"/>
    <property type="match status" value="1"/>
</dbReference>
<gene>
    <name evidence="5" type="ORF">LPW39_03140</name>
</gene>
<feature type="signal peptide" evidence="3">
    <location>
        <begin position="1"/>
        <end position="23"/>
    </location>
</feature>
<evidence type="ECO:0000256" key="1">
    <source>
        <dbReference type="SAM" id="MobiDB-lite"/>
    </source>
</evidence>
<protein>
    <submittedName>
        <fullName evidence="5">IPTL-CTERM sorting domain-containing protein</fullName>
    </submittedName>
</protein>
<keyword evidence="2" id="KW-1133">Transmembrane helix</keyword>
<dbReference type="InterPro" id="IPR026442">
    <property type="entry name" value="IPTL_CTERM"/>
</dbReference>